<sequence length="557" mass="62449">MPLKGSKFTIGVDCQLIDFYADHQTFKSQDNPFYSTAIHIKMSFELGQDNLSSSEFVPSWLHFPTDSAIPMCNSTDTPILSDLPPLSSSTNVIHTPFIPGTPRHPKIDLSRSSQTDAPVSDDAVHHNHPYLTLYRTDTSNTWLRLMWQGIRLMIRDVIPLEELDALLPTDEEKTLRPQSNDLKKEESDISAPTIPPLTDWDKLSSICRTLLSNTLHLLVLLLSSSDVQSEKTNTLPSFLTAHPTFNWAVSRLLFLHFCSIEEEENANDGETTRPRNNVFSFFSSLESKEITLIDVSKRTIYRSAPSLPLFLSFLNNTIAYLAPSSRFEYSDSSTSEPVIFSETGWKIRNSPSLHFSLLSFLCQVAVRSSPLPSTVLFTASLAALCTFLPNISTQQILSQMDGTTVDSLFTDLLNLFPNHLLLRVPYSLPIMDIVFCLLPYLHHTAFHSSSLLEPLTIYINNPEHFSHCLFLLASLILPPSHIPKVASQTYAPVHESVPESNRAFLRTHPKLLGSMVQSLIDPSQLNSLQVRLRNSLIAQLSTLWDGPADDFAIKPKS</sequence>
<gene>
    <name evidence="2" type="ORF">BLNAU_81</name>
</gene>
<protein>
    <submittedName>
        <fullName evidence="2">Uncharacterized protein</fullName>
    </submittedName>
</protein>
<dbReference type="Proteomes" id="UP001281761">
    <property type="component" value="Unassembled WGS sequence"/>
</dbReference>
<evidence type="ECO:0000313" key="2">
    <source>
        <dbReference type="EMBL" id="KAK2964781.1"/>
    </source>
</evidence>
<evidence type="ECO:0000313" key="3">
    <source>
        <dbReference type="Proteomes" id="UP001281761"/>
    </source>
</evidence>
<reference evidence="2 3" key="1">
    <citation type="journal article" date="2022" name="bioRxiv">
        <title>Genomics of Preaxostyla Flagellates Illuminates Evolutionary Transitions and the Path Towards Mitochondrial Loss.</title>
        <authorList>
            <person name="Novak L.V.F."/>
            <person name="Treitli S.C."/>
            <person name="Pyrih J."/>
            <person name="Halakuc P."/>
            <person name="Pipaliya S.V."/>
            <person name="Vacek V."/>
            <person name="Brzon O."/>
            <person name="Soukal P."/>
            <person name="Eme L."/>
            <person name="Dacks J.B."/>
            <person name="Karnkowska A."/>
            <person name="Elias M."/>
            <person name="Hampl V."/>
        </authorList>
    </citation>
    <scope>NUCLEOTIDE SEQUENCE [LARGE SCALE GENOMIC DNA]</scope>
    <source>
        <strain evidence="2">NAU3</strain>
        <tissue evidence="2">Gut</tissue>
    </source>
</reference>
<dbReference type="EMBL" id="JARBJD010000001">
    <property type="protein sequence ID" value="KAK2964781.1"/>
    <property type="molecule type" value="Genomic_DNA"/>
</dbReference>
<accession>A0ABQ9YM10</accession>
<organism evidence="2 3">
    <name type="scientific">Blattamonas nauphoetae</name>
    <dbReference type="NCBI Taxonomy" id="2049346"/>
    <lineage>
        <taxon>Eukaryota</taxon>
        <taxon>Metamonada</taxon>
        <taxon>Preaxostyla</taxon>
        <taxon>Oxymonadida</taxon>
        <taxon>Blattamonas</taxon>
    </lineage>
</organism>
<feature type="compositionally biased region" description="Basic and acidic residues" evidence="1">
    <location>
        <begin position="171"/>
        <end position="187"/>
    </location>
</feature>
<comment type="caution">
    <text evidence="2">The sequence shown here is derived from an EMBL/GenBank/DDBJ whole genome shotgun (WGS) entry which is preliminary data.</text>
</comment>
<evidence type="ECO:0000256" key="1">
    <source>
        <dbReference type="SAM" id="MobiDB-lite"/>
    </source>
</evidence>
<name>A0ABQ9YM10_9EUKA</name>
<keyword evidence="3" id="KW-1185">Reference proteome</keyword>
<proteinExistence type="predicted"/>
<feature type="region of interest" description="Disordered" evidence="1">
    <location>
        <begin position="171"/>
        <end position="190"/>
    </location>
</feature>